<sequence>RKQHYSLMCLYYYYSEAMNVIGLIGHNITLPCGFCWGQGQLPVSKCSNTILSSYGTAAVDFRQSSRYQLLGRVTDGDISLTILNAQQSDAGVYGCRVEIPGVTMRNYITFCNIYFSMYLENIARIGAIFFCSIIIILVLYFP</sequence>
<dbReference type="AlphaFoldDB" id="A0A4W6E9Y7"/>
<keyword evidence="1" id="KW-1133">Transmembrane helix</keyword>
<reference evidence="4" key="1">
    <citation type="submission" date="2015-09" db="EMBL/GenBank/DDBJ databases">
        <authorList>
            <person name="Sai Rama Sridatta P."/>
        </authorList>
    </citation>
    <scope>NUCLEOTIDE SEQUENCE [LARGE SCALE GENOMIC DNA]</scope>
</reference>
<reference evidence="3" key="3">
    <citation type="submission" date="2025-09" db="UniProtKB">
        <authorList>
            <consortium name="Ensembl"/>
        </authorList>
    </citation>
    <scope>IDENTIFICATION</scope>
</reference>
<accession>A0A4W6E9Y7</accession>
<dbReference type="STRING" id="8187.ENSLCAP00010034069"/>
<dbReference type="SUPFAM" id="SSF48726">
    <property type="entry name" value="Immunoglobulin"/>
    <property type="match status" value="1"/>
</dbReference>
<evidence type="ECO:0000313" key="4">
    <source>
        <dbReference type="Proteomes" id="UP000314980"/>
    </source>
</evidence>
<dbReference type="Gene3D" id="2.60.40.10">
    <property type="entry name" value="Immunoglobulins"/>
    <property type="match status" value="1"/>
</dbReference>
<dbReference type="GO" id="GO:0001786">
    <property type="term" value="F:phosphatidylserine binding"/>
    <property type="evidence" value="ECO:0007669"/>
    <property type="project" value="TreeGrafter"/>
</dbReference>
<dbReference type="GeneTree" id="ENSGT00940000161609"/>
<protein>
    <recommendedName>
        <fullName evidence="2">Immunoglobulin V-set domain-containing protein</fullName>
    </recommendedName>
</protein>
<evidence type="ECO:0000256" key="1">
    <source>
        <dbReference type="SAM" id="Phobius"/>
    </source>
</evidence>
<evidence type="ECO:0000259" key="2">
    <source>
        <dbReference type="Pfam" id="PF07686"/>
    </source>
</evidence>
<dbReference type="PANTHER" id="PTHR46608">
    <property type="entry name" value="T-CELL IMMUNOGLOBULIN AND MUCIN DOMAIN-CONTAINING PROTEIN 4"/>
    <property type="match status" value="1"/>
</dbReference>
<dbReference type="GO" id="GO:0060097">
    <property type="term" value="P:cytoskeletal rearrangement involved in phagocytosis, engulfment"/>
    <property type="evidence" value="ECO:0007669"/>
    <property type="project" value="TreeGrafter"/>
</dbReference>
<organism evidence="3 4">
    <name type="scientific">Lates calcarifer</name>
    <name type="common">Barramundi</name>
    <name type="synonym">Holocentrus calcarifer</name>
    <dbReference type="NCBI Taxonomy" id="8187"/>
    <lineage>
        <taxon>Eukaryota</taxon>
        <taxon>Metazoa</taxon>
        <taxon>Chordata</taxon>
        <taxon>Craniata</taxon>
        <taxon>Vertebrata</taxon>
        <taxon>Euteleostomi</taxon>
        <taxon>Actinopterygii</taxon>
        <taxon>Neopterygii</taxon>
        <taxon>Teleostei</taxon>
        <taxon>Neoteleostei</taxon>
        <taxon>Acanthomorphata</taxon>
        <taxon>Carangaria</taxon>
        <taxon>Carangaria incertae sedis</taxon>
        <taxon>Centropomidae</taxon>
        <taxon>Lates</taxon>
    </lineage>
</organism>
<dbReference type="Ensembl" id="ENSLCAT00010034876.1">
    <property type="protein sequence ID" value="ENSLCAP00010034069.1"/>
    <property type="gene ID" value="ENSLCAG00010016008.1"/>
</dbReference>
<proteinExistence type="predicted"/>
<dbReference type="InterPro" id="IPR013783">
    <property type="entry name" value="Ig-like_fold"/>
</dbReference>
<dbReference type="PANTHER" id="PTHR46608:SF3">
    <property type="entry name" value="T-CELL IMMUNOGLOBULIN AND MUCIN DOMAIN-CONTAINING PROTEIN 4"/>
    <property type="match status" value="1"/>
</dbReference>
<dbReference type="GO" id="GO:0043277">
    <property type="term" value="P:apoptotic cell clearance"/>
    <property type="evidence" value="ECO:0007669"/>
    <property type="project" value="TreeGrafter"/>
</dbReference>
<feature type="domain" description="Immunoglobulin V-set" evidence="2">
    <location>
        <begin position="25"/>
        <end position="100"/>
    </location>
</feature>
<dbReference type="InterPro" id="IPR036179">
    <property type="entry name" value="Ig-like_dom_sf"/>
</dbReference>
<dbReference type="Proteomes" id="UP000314980">
    <property type="component" value="Unassembled WGS sequence"/>
</dbReference>
<keyword evidence="1" id="KW-0472">Membrane</keyword>
<keyword evidence="4" id="KW-1185">Reference proteome</keyword>
<dbReference type="Pfam" id="PF07686">
    <property type="entry name" value="V-set"/>
    <property type="match status" value="1"/>
</dbReference>
<keyword evidence="1" id="KW-0812">Transmembrane</keyword>
<reference evidence="3" key="2">
    <citation type="submission" date="2025-08" db="UniProtKB">
        <authorList>
            <consortium name="Ensembl"/>
        </authorList>
    </citation>
    <scope>IDENTIFICATION</scope>
</reference>
<dbReference type="InParanoid" id="A0A4W6E9Y7"/>
<evidence type="ECO:0000313" key="3">
    <source>
        <dbReference type="Ensembl" id="ENSLCAP00010034069.1"/>
    </source>
</evidence>
<feature type="transmembrane region" description="Helical" evidence="1">
    <location>
        <begin position="122"/>
        <end position="141"/>
    </location>
</feature>
<name>A0A4W6E9Y7_LATCA</name>
<dbReference type="InterPro" id="IPR013106">
    <property type="entry name" value="Ig_V-set"/>
</dbReference>